<dbReference type="AlphaFoldDB" id="A0A8J2RQ79"/>
<keyword evidence="3" id="KW-1185">Reference proteome</keyword>
<evidence type="ECO:0000313" key="2">
    <source>
        <dbReference type="EMBL" id="CAH0100768.1"/>
    </source>
</evidence>
<keyword evidence="1" id="KW-0812">Transmembrane</keyword>
<comment type="caution">
    <text evidence="2">The sequence shown here is derived from an EMBL/GenBank/DDBJ whole genome shotgun (WGS) entry which is preliminary data.</text>
</comment>
<protein>
    <submittedName>
        <fullName evidence="2">Uncharacterized protein</fullName>
    </submittedName>
</protein>
<accession>A0A8J2RQ79</accession>
<organism evidence="2 3">
    <name type="scientific">Daphnia galeata</name>
    <dbReference type="NCBI Taxonomy" id="27404"/>
    <lineage>
        <taxon>Eukaryota</taxon>
        <taxon>Metazoa</taxon>
        <taxon>Ecdysozoa</taxon>
        <taxon>Arthropoda</taxon>
        <taxon>Crustacea</taxon>
        <taxon>Branchiopoda</taxon>
        <taxon>Diplostraca</taxon>
        <taxon>Cladocera</taxon>
        <taxon>Anomopoda</taxon>
        <taxon>Daphniidae</taxon>
        <taxon>Daphnia</taxon>
    </lineage>
</organism>
<sequence length="91" mass="10440">MLRKFLVRYLITVHCLLPLYLRLWSPLMPTNLHQQLTRKTYDRSHSTSVEGVNPLARTAQLVQFTFYSGPAAIANAVLAKMNIQDPTNKKK</sequence>
<name>A0A8J2RQ79_9CRUS</name>
<gene>
    <name evidence="2" type="ORF">DGAL_LOCUS3056</name>
</gene>
<feature type="transmembrane region" description="Helical" evidence="1">
    <location>
        <begin position="6"/>
        <end position="24"/>
    </location>
</feature>
<dbReference type="Proteomes" id="UP000789390">
    <property type="component" value="Unassembled WGS sequence"/>
</dbReference>
<evidence type="ECO:0000256" key="1">
    <source>
        <dbReference type="SAM" id="Phobius"/>
    </source>
</evidence>
<proteinExistence type="predicted"/>
<keyword evidence="1" id="KW-1133">Transmembrane helix</keyword>
<reference evidence="2" key="1">
    <citation type="submission" date="2021-11" db="EMBL/GenBank/DDBJ databases">
        <authorList>
            <person name="Schell T."/>
        </authorList>
    </citation>
    <scope>NUCLEOTIDE SEQUENCE</scope>
    <source>
        <strain evidence="2">M5</strain>
    </source>
</reference>
<evidence type="ECO:0000313" key="3">
    <source>
        <dbReference type="Proteomes" id="UP000789390"/>
    </source>
</evidence>
<dbReference type="EMBL" id="CAKKLH010000045">
    <property type="protein sequence ID" value="CAH0100768.1"/>
    <property type="molecule type" value="Genomic_DNA"/>
</dbReference>
<keyword evidence="1" id="KW-0472">Membrane</keyword>